<dbReference type="PROSITE" id="PS50943">
    <property type="entry name" value="HTH_CROC1"/>
    <property type="match status" value="1"/>
</dbReference>
<dbReference type="SUPFAM" id="SSF47413">
    <property type="entry name" value="lambda repressor-like DNA-binding domains"/>
    <property type="match status" value="1"/>
</dbReference>
<protein>
    <recommendedName>
        <fullName evidence="1">HTH cro/C1-type domain-containing protein</fullName>
    </recommendedName>
</protein>
<dbReference type="InterPro" id="IPR010982">
    <property type="entry name" value="Lambda_DNA-bd_dom_sf"/>
</dbReference>
<dbReference type="RefSeq" id="WP_271712214.1">
    <property type="nucleotide sequence ID" value="NZ_AP024169.1"/>
</dbReference>
<accession>A0A7R7ELZ1</accession>
<dbReference type="CDD" id="cd00093">
    <property type="entry name" value="HTH_XRE"/>
    <property type="match status" value="1"/>
</dbReference>
<gene>
    <name evidence="2" type="ORF">bsdtb5_23610</name>
</gene>
<keyword evidence="3" id="KW-1185">Reference proteome</keyword>
<dbReference type="Proteomes" id="UP000595897">
    <property type="component" value="Chromosome"/>
</dbReference>
<name>A0A7R7ELZ1_9FIRM</name>
<dbReference type="Gene3D" id="1.10.260.40">
    <property type="entry name" value="lambda repressor-like DNA-binding domains"/>
    <property type="match status" value="1"/>
</dbReference>
<dbReference type="EMBL" id="AP024169">
    <property type="protein sequence ID" value="BCN31066.1"/>
    <property type="molecule type" value="Genomic_DNA"/>
</dbReference>
<proteinExistence type="predicted"/>
<dbReference type="GO" id="GO:0003677">
    <property type="term" value="F:DNA binding"/>
    <property type="evidence" value="ECO:0007669"/>
    <property type="project" value="InterPro"/>
</dbReference>
<evidence type="ECO:0000313" key="3">
    <source>
        <dbReference type="Proteomes" id="UP000595897"/>
    </source>
</evidence>
<dbReference type="KEGG" id="ahb:bsdtb5_23610"/>
<evidence type="ECO:0000313" key="2">
    <source>
        <dbReference type="EMBL" id="BCN31066.1"/>
    </source>
</evidence>
<dbReference type="AlphaFoldDB" id="A0A7R7ELZ1"/>
<dbReference type="InterPro" id="IPR001387">
    <property type="entry name" value="Cro/C1-type_HTH"/>
</dbReference>
<feature type="domain" description="HTH cro/C1-type" evidence="1">
    <location>
        <begin position="24"/>
        <end position="79"/>
    </location>
</feature>
<sequence>MQNIHSFCAYKIPNVNLAATGRRIRSLRMDANISVEQLQNIFGFNNPTTIYKWESGRCLPDINNMFVLTNLYEVPLESIYVLGDEDEVLSPFYRIMDKHFNKMLYLVKKSRYAYT</sequence>
<evidence type="ECO:0000259" key="1">
    <source>
        <dbReference type="PROSITE" id="PS50943"/>
    </source>
</evidence>
<reference evidence="2 3" key="1">
    <citation type="submission" date="2020-11" db="EMBL/GenBank/DDBJ databases">
        <title>Draft genome sequencing of a Lachnospiraceae strain isolated from anoxic soil subjected to BSD treatment.</title>
        <authorList>
            <person name="Uek A."/>
            <person name="Tonouchi A."/>
        </authorList>
    </citation>
    <scope>NUCLEOTIDE SEQUENCE [LARGE SCALE GENOMIC DNA]</scope>
    <source>
        <strain evidence="2 3">TB5</strain>
    </source>
</reference>
<organism evidence="2 3">
    <name type="scientific">Anaeromicropila herbilytica</name>
    <dbReference type="NCBI Taxonomy" id="2785025"/>
    <lineage>
        <taxon>Bacteria</taxon>
        <taxon>Bacillati</taxon>
        <taxon>Bacillota</taxon>
        <taxon>Clostridia</taxon>
        <taxon>Lachnospirales</taxon>
        <taxon>Lachnospiraceae</taxon>
        <taxon>Anaeromicropila</taxon>
    </lineage>
</organism>
<dbReference type="SMART" id="SM00530">
    <property type="entry name" value="HTH_XRE"/>
    <property type="match status" value="1"/>
</dbReference>